<sequence length="482" mass="57037">MNLFQQIPDNLFSPLTGRLKEVYTDLLFLIYDQHKKTIYTLDREAIINLFVEYVEDKNYKIDELTEQVHDNNISELEQLSKDARERAHYFLRRLLECGWIIQEQNYDYSYRISLPDYAFLLLESLDKIKSGYSMEFQGRVLSVYQNLTGDDGSTYVAVNQARETTEELINGLKSLNHSIKMYTERLLKTQQPKEIIQQILVDYYEEILGEQYYRLKTSDHISKYRAGILKQVKNLRHNRNEIISQAETMVKERQASNRIDAENMLYNWLEFIEENFQGMDEILNEIDNRNRRYVTSAMEKLQFQMTEGAGSEEQLKRVLRYLASQAKEEGEKQDLPSEIEQLLHLYPQRVVDDQSMKKPTRTSKEHDPAPVQVQKVDRRARDRSFARFKKRVEEEITIKDINQYVREYLGQKGSLYLHEFPRKSKQDWIKLIYILLYQNSQKAEYQITGARGDMIELDEGQVELPHQVVQLKNRSASKGASK</sequence>
<dbReference type="STRING" id="457570.Nther_0773"/>
<reference evidence="2 3" key="1">
    <citation type="submission" date="2008-04" db="EMBL/GenBank/DDBJ databases">
        <title>Complete sequence of chromosome of Natranaerobius thermophilus JW/NM-WN-LF.</title>
        <authorList>
            <consortium name="US DOE Joint Genome Institute"/>
            <person name="Copeland A."/>
            <person name="Lucas S."/>
            <person name="Lapidus A."/>
            <person name="Glavina del Rio T."/>
            <person name="Dalin E."/>
            <person name="Tice H."/>
            <person name="Bruce D."/>
            <person name="Goodwin L."/>
            <person name="Pitluck S."/>
            <person name="Chertkov O."/>
            <person name="Brettin T."/>
            <person name="Detter J.C."/>
            <person name="Han C."/>
            <person name="Kuske C.R."/>
            <person name="Schmutz J."/>
            <person name="Larimer F."/>
            <person name="Land M."/>
            <person name="Hauser L."/>
            <person name="Kyrpides N."/>
            <person name="Lykidis A."/>
            <person name="Mesbah N.M."/>
            <person name="Wiegel J."/>
        </authorList>
    </citation>
    <scope>NUCLEOTIDE SEQUENCE [LARGE SCALE GENOMIC DNA]</scope>
    <source>
        <strain evidence="3">ATCC BAA-1301 / DSM 18059 / JW/NM-WN-LF</strain>
    </source>
</reference>
<evidence type="ECO:0000313" key="3">
    <source>
        <dbReference type="Proteomes" id="UP000001683"/>
    </source>
</evidence>
<organism evidence="2 3">
    <name type="scientific">Natranaerobius thermophilus (strain ATCC BAA-1301 / DSM 18059 / JW/NM-WN-LF)</name>
    <dbReference type="NCBI Taxonomy" id="457570"/>
    <lineage>
        <taxon>Bacteria</taxon>
        <taxon>Bacillati</taxon>
        <taxon>Bacillota</taxon>
        <taxon>Clostridia</taxon>
        <taxon>Natranaerobiales</taxon>
        <taxon>Natranaerobiaceae</taxon>
        <taxon>Natranaerobius</taxon>
    </lineage>
</organism>
<protein>
    <recommendedName>
        <fullName evidence="4">TIGR02677 family protein</fullName>
    </recommendedName>
</protein>
<proteinExistence type="predicted"/>
<feature type="region of interest" description="Disordered" evidence="1">
    <location>
        <begin position="354"/>
        <end position="373"/>
    </location>
</feature>
<accession>B2A7Q8</accession>
<dbReference type="HOGENOM" id="CLU_045653_1_0_9"/>
<dbReference type="InParanoid" id="B2A7Q8"/>
<feature type="compositionally biased region" description="Basic and acidic residues" evidence="1">
    <location>
        <begin position="354"/>
        <end position="368"/>
    </location>
</feature>
<dbReference type="Proteomes" id="UP000001683">
    <property type="component" value="Chromosome"/>
</dbReference>
<dbReference type="Pfam" id="PF18982">
    <property type="entry name" value="JetA"/>
    <property type="match status" value="1"/>
</dbReference>
<keyword evidence="3" id="KW-1185">Reference proteome</keyword>
<gene>
    <name evidence="2" type="ordered locus">Nther_0773</name>
</gene>
<dbReference type="AlphaFoldDB" id="B2A7Q8"/>
<dbReference type="InterPro" id="IPR043773">
    <property type="entry name" value="JetA"/>
</dbReference>
<evidence type="ECO:0000256" key="1">
    <source>
        <dbReference type="SAM" id="MobiDB-lite"/>
    </source>
</evidence>
<evidence type="ECO:0000313" key="2">
    <source>
        <dbReference type="EMBL" id="ACB84360.1"/>
    </source>
</evidence>
<reference evidence="2 3" key="2">
    <citation type="journal article" date="2011" name="J. Bacteriol.">
        <title>Complete genome sequence of the anaerobic, halophilic alkalithermophile Natranaerobius thermophilus JW/NM-WN-LF.</title>
        <authorList>
            <person name="Zhao B."/>
            <person name="Mesbah N.M."/>
            <person name="Dalin E."/>
            <person name="Goodwin L."/>
            <person name="Nolan M."/>
            <person name="Pitluck S."/>
            <person name="Chertkov O."/>
            <person name="Brettin T.S."/>
            <person name="Han J."/>
            <person name="Larimer F.W."/>
            <person name="Land M.L."/>
            <person name="Hauser L."/>
            <person name="Kyrpides N."/>
            <person name="Wiegel J."/>
        </authorList>
    </citation>
    <scope>NUCLEOTIDE SEQUENCE [LARGE SCALE GENOMIC DNA]</scope>
    <source>
        <strain evidence="3">ATCC BAA-1301 / DSM 18059 / JW/NM-WN-LF</strain>
    </source>
</reference>
<name>B2A7Q8_NATTJ</name>
<dbReference type="eggNOG" id="ENOG502Z9CE">
    <property type="taxonomic scope" value="Bacteria"/>
</dbReference>
<dbReference type="KEGG" id="nth:Nther_0773"/>
<dbReference type="EMBL" id="CP001034">
    <property type="protein sequence ID" value="ACB84360.1"/>
    <property type="molecule type" value="Genomic_DNA"/>
</dbReference>
<evidence type="ECO:0008006" key="4">
    <source>
        <dbReference type="Google" id="ProtNLM"/>
    </source>
</evidence>